<dbReference type="PANTHER" id="PTHR10314">
    <property type="entry name" value="CYSTATHIONINE BETA-SYNTHASE"/>
    <property type="match status" value="1"/>
</dbReference>
<organism evidence="11 12">
    <name type="scientific">Brenneria salicis ATCC 15712 = DSM 30166</name>
    <dbReference type="NCBI Taxonomy" id="714314"/>
    <lineage>
        <taxon>Bacteria</taxon>
        <taxon>Pseudomonadati</taxon>
        <taxon>Pseudomonadota</taxon>
        <taxon>Gammaproteobacteria</taxon>
        <taxon>Enterobacterales</taxon>
        <taxon>Pectobacteriaceae</taxon>
        <taxon>Brenneria</taxon>
    </lineage>
</organism>
<evidence type="ECO:0000256" key="5">
    <source>
        <dbReference type="ARBA" id="ARBA00022898"/>
    </source>
</evidence>
<dbReference type="OrthoDB" id="9805733at2"/>
<feature type="domain" description="Tryptophan synthase beta chain-like PALP" evidence="10">
    <location>
        <begin position="19"/>
        <end position="304"/>
    </location>
</feature>
<evidence type="ECO:0000256" key="1">
    <source>
        <dbReference type="ARBA" id="ARBA00001933"/>
    </source>
</evidence>
<dbReference type="GO" id="GO:0004124">
    <property type="term" value="F:cysteine synthase activity"/>
    <property type="evidence" value="ECO:0007669"/>
    <property type="project" value="UniProtKB-EC"/>
</dbReference>
<evidence type="ECO:0000256" key="6">
    <source>
        <dbReference type="ARBA" id="ARBA00047931"/>
    </source>
</evidence>
<comment type="cofactor">
    <cofactor evidence="1">
        <name>pyridoxal 5'-phosphate</name>
        <dbReference type="ChEBI" id="CHEBI:597326"/>
    </cofactor>
</comment>
<evidence type="ECO:0000256" key="8">
    <source>
        <dbReference type="ARBA" id="ARBA00078257"/>
    </source>
</evidence>
<keyword evidence="12" id="KW-1185">Reference proteome</keyword>
<dbReference type="InterPro" id="IPR050214">
    <property type="entry name" value="Cys_Synth/Cystath_Beta-Synth"/>
</dbReference>
<evidence type="ECO:0000256" key="4">
    <source>
        <dbReference type="ARBA" id="ARBA00012681"/>
    </source>
</evidence>
<dbReference type="PROSITE" id="PS00901">
    <property type="entry name" value="CYS_SYNTHASE"/>
    <property type="match status" value="1"/>
</dbReference>
<dbReference type="Gene3D" id="3.40.50.1100">
    <property type="match status" value="2"/>
</dbReference>
<evidence type="ECO:0000256" key="7">
    <source>
        <dbReference type="ARBA" id="ARBA00072081"/>
    </source>
</evidence>
<comment type="similarity">
    <text evidence="3">Belongs to the cysteine synthase/cystathionine beta-synthase family.</text>
</comment>
<dbReference type="EMBL" id="QNRY01000057">
    <property type="protein sequence ID" value="RBP57854.1"/>
    <property type="molecule type" value="Genomic_DNA"/>
</dbReference>
<dbReference type="GO" id="GO:0006535">
    <property type="term" value="P:cysteine biosynthetic process from serine"/>
    <property type="evidence" value="ECO:0007669"/>
    <property type="project" value="InterPro"/>
</dbReference>
<proteinExistence type="inferred from homology"/>
<name>A0A366HYD8_9GAMM</name>
<evidence type="ECO:0000313" key="12">
    <source>
        <dbReference type="Proteomes" id="UP000253046"/>
    </source>
</evidence>
<dbReference type="InterPro" id="IPR001926">
    <property type="entry name" value="TrpB-like_PALP"/>
</dbReference>
<keyword evidence="5" id="KW-0663">Pyridoxal phosphate</keyword>
<evidence type="ECO:0000313" key="11">
    <source>
        <dbReference type="EMBL" id="RBP57854.1"/>
    </source>
</evidence>
<dbReference type="SUPFAM" id="SSF53686">
    <property type="entry name" value="Tryptophan synthase beta subunit-like PLP-dependent enzymes"/>
    <property type="match status" value="1"/>
</dbReference>
<dbReference type="Pfam" id="PF00291">
    <property type="entry name" value="PALP"/>
    <property type="match status" value="1"/>
</dbReference>
<comment type="pathway">
    <text evidence="2">Amino-acid biosynthesis; L-cysteine biosynthesis; L-cysteine from L-serine: step 2/2.</text>
</comment>
<comment type="caution">
    <text evidence="11">The sequence shown here is derived from an EMBL/GenBank/DDBJ whole genome shotgun (WGS) entry which is preliminary data.</text>
</comment>
<dbReference type="AlphaFoldDB" id="A0A366HYD8"/>
<dbReference type="Proteomes" id="UP000253046">
    <property type="component" value="Unassembled WGS sequence"/>
</dbReference>
<dbReference type="InterPro" id="IPR036052">
    <property type="entry name" value="TrpB-like_PALP_sf"/>
</dbReference>
<dbReference type="FunFam" id="3.40.50.1100:FF:000003">
    <property type="entry name" value="Cystathionine beta-synthase"/>
    <property type="match status" value="1"/>
</dbReference>
<sequence>MDDNVNIVDNNQSLCALHLIGNTPVVRILATDYPDSDISIKLESYNPGGSIKDRVALKIINDAERSGKIKPGDELIEATSGNKGIGIAWIGRLKGYKVTIVTHDRISKEKLALLKYHGASVIVMPSDAAPESNSNYVNVAKKYANQNGKFFCDQFSNYSNTMAHYLSTAPELWLQGGREANVIICGVGSGGTLMGINKYFREKGSKARFIIADPIGSIYKQYFSGGDYHASPWEIEGIGSNFIPGIIRKDVVDAVYSVSDEEAFSTCNLIRRKDSIDIGLSSGAVVAAAMKEAHRNPKSKIMCISADSGERYISKLQRQEEV</sequence>
<evidence type="ECO:0000256" key="9">
    <source>
        <dbReference type="ARBA" id="ARBA00079153"/>
    </source>
</evidence>
<evidence type="ECO:0000256" key="2">
    <source>
        <dbReference type="ARBA" id="ARBA00004962"/>
    </source>
</evidence>
<protein>
    <recommendedName>
        <fullName evidence="7">Cysteine synthase B</fullName>
        <ecNumber evidence="4">2.5.1.47</ecNumber>
    </recommendedName>
    <alternativeName>
        <fullName evidence="8">O-acetylserine (thiol)-lyase B</fullName>
    </alternativeName>
    <alternativeName>
        <fullName evidence="9">O-acetylserine sulfhydrylase B</fullName>
    </alternativeName>
</protein>
<dbReference type="EC" id="2.5.1.47" evidence="4"/>
<evidence type="ECO:0000256" key="3">
    <source>
        <dbReference type="ARBA" id="ARBA00007103"/>
    </source>
</evidence>
<accession>A0A366HYD8</accession>
<gene>
    <name evidence="11" type="ORF">DES54_1574</name>
</gene>
<evidence type="ECO:0000259" key="10">
    <source>
        <dbReference type="Pfam" id="PF00291"/>
    </source>
</evidence>
<dbReference type="InterPro" id="IPR001216">
    <property type="entry name" value="P-phosphate_BS"/>
</dbReference>
<dbReference type="CDD" id="cd01561">
    <property type="entry name" value="CBS_like"/>
    <property type="match status" value="1"/>
</dbReference>
<reference evidence="11 12" key="1">
    <citation type="submission" date="2018-06" db="EMBL/GenBank/DDBJ databases">
        <title>Genomic Encyclopedia of Type Strains, Phase IV (KMG-IV): sequencing the most valuable type-strain genomes for metagenomic binning, comparative biology and taxonomic classification.</title>
        <authorList>
            <person name="Goeker M."/>
        </authorList>
    </citation>
    <scope>NUCLEOTIDE SEQUENCE [LARGE SCALE GENOMIC DNA]</scope>
    <source>
        <strain evidence="11 12">DSM 30166</strain>
    </source>
</reference>
<comment type="catalytic activity">
    <reaction evidence="6">
        <text>O-acetyl-L-serine + hydrogen sulfide = L-cysteine + acetate</text>
        <dbReference type="Rhea" id="RHEA:14829"/>
        <dbReference type="ChEBI" id="CHEBI:29919"/>
        <dbReference type="ChEBI" id="CHEBI:30089"/>
        <dbReference type="ChEBI" id="CHEBI:35235"/>
        <dbReference type="ChEBI" id="CHEBI:58340"/>
        <dbReference type="EC" id="2.5.1.47"/>
    </reaction>
</comment>